<evidence type="ECO:0000313" key="7">
    <source>
        <dbReference type="EMBL" id="TQS40607.1"/>
    </source>
</evidence>
<keyword evidence="1" id="KW-0805">Transcription regulation</keyword>
<dbReference type="InterPro" id="IPR036244">
    <property type="entry name" value="TipA-like_antibiotic-bd"/>
</dbReference>
<evidence type="ECO:0000256" key="4">
    <source>
        <dbReference type="ARBA" id="ARBA00023163"/>
    </source>
</evidence>
<dbReference type="SUPFAM" id="SSF46955">
    <property type="entry name" value="Putative DNA-binding domain"/>
    <property type="match status" value="1"/>
</dbReference>
<evidence type="ECO:0000256" key="1">
    <source>
        <dbReference type="ARBA" id="ARBA00023015"/>
    </source>
</evidence>
<gene>
    <name evidence="7" type="ORF">FL583_34235</name>
</gene>
<dbReference type="InterPro" id="IPR012925">
    <property type="entry name" value="TipAS_dom"/>
</dbReference>
<dbReference type="InterPro" id="IPR047057">
    <property type="entry name" value="MerR_fam"/>
</dbReference>
<proteinExistence type="predicted"/>
<dbReference type="RefSeq" id="WP_142709031.1">
    <property type="nucleotide sequence ID" value="NZ_VIRS01000038.1"/>
</dbReference>
<evidence type="ECO:0000256" key="3">
    <source>
        <dbReference type="ARBA" id="ARBA00023159"/>
    </source>
</evidence>
<dbReference type="Pfam" id="PF13411">
    <property type="entry name" value="MerR_1"/>
    <property type="match status" value="1"/>
</dbReference>
<dbReference type="PROSITE" id="PS50937">
    <property type="entry name" value="HTH_MERR_2"/>
    <property type="match status" value="1"/>
</dbReference>
<reference evidence="7 8" key="1">
    <citation type="submission" date="2019-07" db="EMBL/GenBank/DDBJ databases">
        <title>Cryptosporangium phraense sp. nov., isolated from plant litter.</title>
        <authorList>
            <person name="Suriyachadkun C."/>
        </authorList>
    </citation>
    <scope>NUCLEOTIDE SEQUENCE [LARGE SCALE GENOMIC DNA]</scope>
    <source>
        <strain evidence="7 8">A-T 5661</strain>
    </source>
</reference>
<evidence type="ECO:0000259" key="6">
    <source>
        <dbReference type="PROSITE" id="PS50937"/>
    </source>
</evidence>
<dbReference type="SUPFAM" id="SSF89082">
    <property type="entry name" value="Antibiotic binding domain of TipA-like multidrug resistance regulators"/>
    <property type="match status" value="1"/>
</dbReference>
<keyword evidence="8" id="KW-1185">Reference proteome</keyword>
<dbReference type="AlphaFoldDB" id="A0A545AH08"/>
<comment type="caution">
    <text evidence="7">The sequence shown here is derived from an EMBL/GenBank/DDBJ whole genome shotgun (WGS) entry which is preliminary data.</text>
</comment>
<dbReference type="EMBL" id="VIRS01000038">
    <property type="protein sequence ID" value="TQS40607.1"/>
    <property type="molecule type" value="Genomic_DNA"/>
</dbReference>
<keyword evidence="4" id="KW-0804">Transcription</keyword>
<evidence type="ECO:0000256" key="2">
    <source>
        <dbReference type="ARBA" id="ARBA00023125"/>
    </source>
</evidence>
<keyword evidence="5" id="KW-0175">Coiled coil</keyword>
<dbReference type="InterPro" id="IPR000551">
    <property type="entry name" value="MerR-type_HTH_dom"/>
</dbReference>
<dbReference type="Gene3D" id="1.10.1660.10">
    <property type="match status" value="1"/>
</dbReference>
<dbReference type="OrthoDB" id="9809391at2"/>
<dbReference type="Pfam" id="PF07739">
    <property type="entry name" value="TipAS"/>
    <property type="match status" value="1"/>
</dbReference>
<dbReference type="CDD" id="cd01106">
    <property type="entry name" value="HTH_TipAL-Mta"/>
    <property type="match status" value="1"/>
</dbReference>
<keyword evidence="2" id="KW-0238">DNA-binding</keyword>
<evidence type="ECO:0000313" key="8">
    <source>
        <dbReference type="Proteomes" id="UP000317982"/>
    </source>
</evidence>
<sequence length="251" mass="28722">MSWSVGQVAASSGITVRTLHHYEAIGLLVPRGRTSSGYRQYSYDDLERLQRILAYRRLGFGLEEIAEVLESSDPVDHLRRQHAVLTDRIEELQQMVTAIEKTMEARKMGVSLTPAEMFEVFGSSDPTQYEDEVRERWGETEAYRQSQQRTGQYTKDDWIRIRDEAAANVAVFEALFRAGEPATSVAAMDAAEEHRQHISRWFYDCGYDIHRGLGTMYVEDPRFTANYDAETPGLAAYLRDAIHANADRFQK</sequence>
<name>A0A545AH08_9ACTN</name>
<dbReference type="PRINTS" id="PR00040">
    <property type="entry name" value="HTHMERR"/>
</dbReference>
<dbReference type="InParanoid" id="A0A545AH08"/>
<organism evidence="7 8">
    <name type="scientific">Cryptosporangium phraense</name>
    <dbReference type="NCBI Taxonomy" id="2593070"/>
    <lineage>
        <taxon>Bacteria</taxon>
        <taxon>Bacillati</taxon>
        <taxon>Actinomycetota</taxon>
        <taxon>Actinomycetes</taxon>
        <taxon>Cryptosporangiales</taxon>
        <taxon>Cryptosporangiaceae</taxon>
        <taxon>Cryptosporangium</taxon>
    </lineage>
</organism>
<keyword evidence="3" id="KW-0010">Activator</keyword>
<dbReference type="Gene3D" id="1.10.490.50">
    <property type="entry name" value="Antibiotic binding domain of TipA-like multidrug resistance regulators"/>
    <property type="match status" value="1"/>
</dbReference>
<dbReference type="GO" id="GO:0003677">
    <property type="term" value="F:DNA binding"/>
    <property type="evidence" value="ECO:0007669"/>
    <property type="project" value="UniProtKB-KW"/>
</dbReference>
<feature type="coiled-coil region" evidence="5">
    <location>
        <begin position="75"/>
        <end position="102"/>
    </location>
</feature>
<dbReference type="PANTHER" id="PTHR30204:SF90">
    <property type="entry name" value="HTH-TYPE TRANSCRIPTIONAL ACTIVATOR MTA"/>
    <property type="match status" value="1"/>
</dbReference>
<feature type="domain" description="HTH merR-type" evidence="6">
    <location>
        <begin position="1"/>
        <end position="71"/>
    </location>
</feature>
<protein>
    <submittedName>
        <fullName evidence="7">MerR family transcriptional regulator</fullName>
    </submittedName>
</protein>
<dbReference type="InterPro" id="IPR009061">
    <property type="entry name" value="DNA-bd_dom_put_sf"/>
</dbReference>
<dbReference type="PANTHER" id="PTHR30204">
    <property type="entry name" value="REDOX-CYCLING DRUG-SENSING TRANSCRIPTIONAL ACTIVATOR SOXR"/>
    <property type="match status" value="1"/>
</dbReference>
<dbReference type="SMART" id="SM00422">
    <property type="entry name" value="HTH_MERR"/>
    <property type="match status" value="1"/>
</dbReference>
<evidence type="ECO:0000256" key="5">
    <source>
        <dbReference type="SAM" id="Coils"/>
    </source>
</evidence>
<dbReference type="PROSITE" id="PS00552">
    <property type="entry name" value="HTH_MERR_1"/>
    <property type="match status" value="1"/>
</dbReference>
<dbReference type="GO" id="GO:0003700">
    <property type="term" value="F:DNA-binding transcription factor activity"/>
    <property type="evidence" value="ECO:0007669"/>
    <property type="project" value="InterPro"/>
</dbReference>
<dbReference type="Proteomes" id="UP000317982">
    <property type="component" value="Unassembled WGS sequence"/>
</dbReference>
<accession>A0A545AH08</accession>